<name>A0A975M4S6_9MICC</name>
<dbReference type="Proteomes" id="UP000676885">
    <property type="component" value="Chromosome"/>
</dbReference>
<dbReference type="EMBL" id="CP076022">
    <property type="protein sequence ID" value="QWC09973.1"/>
    <property type="molecule type" value="Genomic_DNA"/>
</dbReference>
<proteinExistence type="predicted"/>
<protein>
    <recommendedName>
        <fullName evidence="3">Asp23/Gls24 family envelope stress response protein</fullName>
    </recommendedName>
</protein>
<dbReference type="AlphaFoldDB" id="A0A975M4S6"/>
<dbReference type="KEGG" id="ajg:KKR91_16245"/>
<evidence type="ECO:0000313" key="2">
    <source>
        <dbReference type="Proteomes" id="UP000676885"/>
    </source>
</evidence>
<evidence type="ECO:0008006" key="3">
    <source>
        <dbReference type="Google" id="ProtNLM"/>
    </source>
</evidence>
<evidence type="ECO:0000313" key="1">
    <source>
        <dbReference type="EMBL" id="QWC09973.1"/>
    </source>
</evidence>
<sequence>MALTPSLPVLAAATASLREHDLRHPALRPPRRLVQAVLAAAASHARGADRVPLAATLHGRVDISEQAVAAVVHDAARDVAGVRSRRCRIDRPAGAGSGLRIQLRTAVAPGVDIRRAMDLVRRNIREAVAASVGVVPGTVHLTVEDLYDD</sequence>
<reference evidence="1 2" key="1">
    <citation type="submission" date="2021-05" db="EMBL/GenBank/DDBJ databases">
        <title>Novel species in genus Arthrobacter.</title>
        <authorList>
            <person name="Zhang G."/>
        </authorList>
    </citation>
    <scope>NUCLEOTIDE SEQUENCE [LARGE SCALE GENOMIC DNA]</scope>
    <source>
        <strain evidence="2">zg-ZUI227</strain>
    </source>
</reference>
<organism evidence="1 2">
    <name type="scientific">Arthrobacter jiangjiafuii</name>
    <dbReference type="NCBI Taxonomy" id="2817475"/>
    <lineage>
        <taxon>Bacteria</taxon>
        <taxon>Bacillati</taxon>
        <taxon>Actinomycetota</taxon>
        <taxon>Actinomycetes</taxon>
        <taxon>Micrococcales</taxon>
        <taxon>Micrococcaceae</taxon>
        <taxon>Arthrobacter</taxon>
    </lineage>
</organism>
<accession>A0A975M4S6</accession>
<gene>
    <name evidence="1" type="ORF">KKR91_16245</name>
</gene>
<dbReference type="RefSeq" id="WP_210227294.1">
    <property type="nucleotide sequence ID" value="NZ_CP076022.1"/>
</dbReference>
<keyword evidence="2" id="KW-1185">Reference proteome</keyword>